<feature type="region of interest" description="Disordered" evidence="1">
    <location>
        <begin position="94"/>
        <end position="137"/>
    </location>
</feature>
<evidence type="ECO:0000256" key="1">
    <source>
        <dbReference type="SAM" id="MobiDB-lite"/>
    </source>
</evidence>
<proteinExistence type="predicted"/>
<sequence length="137" mass="13201">MSRTQPPLLDVGDGLDVGRGFFVDVGLGLGPGLSRVGLGAAVEVGAGAVVAWLGDGAGAVTVGTEEVGAEAGSTTAVAAGRLLVRPAAPGVPVALAGSEESGEPQPSSVDVLAQSPPGRPGNPPEAIACSLQLSPDQ</sequence>
<evidence type="ECO:0000313" key="3">
    <source>
        <dbReference type="Proteomes" id="UP001501468"/>
    </source>
</evidence>
<dbReference type="Proteomes" id="UP001501468">
    <property type="component" value="Unassembled WGS sequence"/>
</dbReference>
<dbReference type="EMBL" id="BAABDC010000001">
    <property type="protein sequence ID" value="GAA3689921.1"/>
    <property type="molecule type" value="Genomic_DNA"/>
</dbReference>
<accession>A0ABP7CG59</accession>
<organism evidence="2 3">
    <name type="scientific">Terrabacter ginsenosidimutans</name>
    <dbReference type="NCBI Taxonomy" id="490575"/>
    <lineage>
        <taxon>Bacteria</taxon>
        <taxon>Bacillati</taxon>
        <taxon>Actinomycetota</taxon>
        <taxon>Actinomycetes</taxon>
        <taxon>Micrococcales</taxon>
        <taxon>Intrasporangiaceae</taxon>
        <taxon>Terrabacter</taxon>
    </lineage>
</organism>
<feature type="compositionally biased region" description="Low complexity" evidence="1">
    <location>
        <begin position="94"/>
        <end position="108"/>
    </location>
</feature>
<name>A0ABP7CG59_9MICO</name>
<reference evidence="3" key="1">
    <citation type="journal article" date="2019" name="Int. J. Syst. Evol. Microbiol.">
        <title>The Global Catalogue of Microorganisms (GCM) 10K type strain sequencing project: providing services to taxonomists for standard genome sequencing and annotation.</title>
        <authorList>
            <consortium name="The Broad Institute Genomics Platform"/>
            <consortium name="The Broad Institute Genome Sequencing Center for Infectious Disease"/>
            <person name="Wu L."/>
            <person name="Ma J."/>
        </authorList>
    </citation>
    <scope>NUCLEOTIDE SEQUENCE [LARGE SCALE GENOMIC DNA]</scope>
    <source>
        <strain evidence="3">JCM 17125</strain>
    </source>
</reference>
<gene>
    <name evidence="2" type="ORF">GCM10022399_02030</name>
</gene>
<comment type="caution">
    <text evidence="2">The sequence shown here is derived from an EMBL/GenBank/DDBJ whole genome shotgun (WGS) entry which is preliminary data.</text>
</comment>
<protein>
    <submittedName>
        <fullName evidence="2">Uncharacterized protein</fullName>
    </submittedName>
</protein>
<evidence type="ECO:0000313" key="2">
    <source>
        <dbReference type="EMBL" id="GAA3689921.1"/>
    </source>
</evidence>
<keyword evidence="3" id="KW-1185">Reference proteome</keyword>